<protein>
    <submittedName>
        <fullName evidence="1">Uncharacterized protein</fullName>
    </submittedName>
</protein>
<reference evidence="1 2" key="1">
    <citation type="submission" date="2019-05" db="EMBL/GenBank/DDBJ databases">
        <title>Another draft genome of Portunus trituberculatus and its Hox gene families provides insights of decapod evolution.</title>
        <authorList>
            <person name="Jeong J.-H."/>
            <person name="Song I."/>
            <person name="Kim S."/>
            <person name="Choi T."/>
            <person name="Kim D."/>
            <person name="Ryu S."/>
            <person name="Kim W."/>
        </authorList>
    </citation>
    <scope>NUCLEOTIDE SEQUENCE [LARGE SCALE GENOMIC DNA]</scope>
    <source>
        <tissue evidence="1">Muscle</tissue>
    </source>
</reference>
<proteinExistence type="predicted"/>
<dbReference type="AlphaFoldDB" id="A0A5B7H2I6"/>
<name>A0A5B7H2I6_PORTR</name>
<dbReference type="Proteomes" id="UP000324222">
    <property type="component" value="Unassembled WGS sequence"/>
</dbReference>
<sequence>MPGGQPIIASCGLGISETIPHTLGVELSTIMSDGLLPSQSVSVGASHKAPMLDNQTHVPCVGFGMCPLALMPGSHPLPRSGMNHMDPSKSMPSSFPIFQEYSEAGRPTAVPGGSGVSQCLSAPMPVGHPVSTDQSYEEEEVTPNQVGVSPFLHLIGQVRDYLHLPASEAPSLSHLMGVERIQGSILPCQLSFSVLRLLMAQTVCEEAQCRSLKELKPCSANF</sequence>
<keyword evidence="2" id="KW-1185">Reference proteome</keyword>
<accession>A0A5B7H2I6</accession>
<organism evidence="1 2">
    <name type="scientific">Portunus trituberculatus</name>
    <name type="common">Swimming crab</name>
    <name type="synonym">Neptunus trituberculatus</name>
    <dbReference type="NCBI Taxonomy" id="210409"/>
    <lineage>
        <taxon>Eukaryota</taxon>
        <taxon>Metazoa</taxon>
        <taxon>Ecdysozoa</taxon>
        <taxon>Arthropoda</taxon>
        <taxon>Crustacea</taxon>
        <taxon>Multicrustacea</taxon>
        <taxon>Malacostraca</taxon>
        <taxon>Eumalacostraca</taxon>
        <taxon>Eucarida</taxon>
        <taxon>Decapoda</taxon>
        <taxon>Pleocyemata</taxon>
        <taxon>Brachyura</taxon>
        <taxon>Eubrachyura</taxon>
        <taxon>Portunoidea</taxon>
        <taxon>Portunidae</taxon>
        <taxon>Portuninae</taxon>
        <taxon>Portunus</taxon>
    </lineage>
</organism>
<comment type="caution">
    <text evidence="1">The sequence shown here is derived from an EMBL/GenBank/DDBJ whole genome shotgun (WGS) entry which is preliminary data.</text>
</comment>
<evidence type="ECO:0000313" key="2">
    <source>
        <dbReference type="Proteomes" id="UP000324222"/>
    </source>
</evidence>
<dbReference type="EMBL" id="VSRR010021612">
    <property type="protein sequence ID" value="MPC64076.1"/>
    <property type="molecule type" value="Genomic_DNA"/>
</dbReference>
<gene>
    <name evidence="1" type="ORF">E2C01_058186</name>
</gene>
<evidence type="ECO:0000313" key="1">
    <source>
        <dbReference type="EMBL" id="MPC64076.1"/>
    </source>
</evidence>